<organism evidence="5 6">
    <name type="scientific">Curvularia clavata</name>
    <dbReference type="NCBI Taxonomy" id="95742"/>
    <lineage>
        <taxon>Eukaryota</taxon>
        <taxon>Fungi</taxon>
        <taxon>Dikarya</taxon>
        <taxon>Ascomycota</taxon>
        <taxon>Pezizomycotina</taxon>
        <taxon>Dothideomycetes</taxon>
        <taxon>Pleosporomycetidae</taxon>
        <taxon>Pleosporales</taxon>
        <taxon>Pleosporineae</taxon>
        <taxon>Pleosporaceae</taxon>
        <taxon>Curvularia</taxon>
    </lineage>
</organism>
<feature type="transmembrane region" description="Helical" evidence="4">
    <location>
        <begin position="787"/>
        <end position="813"/>
    </location>
</feature>
<keyword evidence="2 3" id="KW-0040">ANK repeat</keyword>
<dbReference type="PROSITE" id="PS50297">
    <property type="entry name" value="ANK_REP_REGION"/>
    <property type="match status" value="3"/>
</dbReference>
<dbReference type="InterPro" id="IPR036770">
    <property type="entry name" value="Ankyrin_rpt-contain_sf"/>
</dbReference>
<keyword evidence="4" id="KW-0472">Membrane</keyword>
<accession>A0A9Q9DQ61</accession>
<dbReference type="PANTHER" id="PTHR24161">
    <property type="entry name" value="ANK_REP_REGION DOMAIN-CONTAINING PROTEIN-RELATED"/>
    <property type="match status" value="1"/>
</dbReference>
<dbReference type="OrthoDB" id="341259at2759"/>
<gene>
    <name evidence="5" type="ORF">yc1106_01305</name>
</gene>
<evidence type="ECO:0000256" key="4">
    <source>
        <dbReference type="SAM" id="Phobius"/>
    </source>
</evidence>
<dbReference type="Pfam" id="PF00023">
    <property type="entry name" value="Ank"/>
    <property type="match status" value="1"/>
</dbReference>
<keyword evidence="6" id="KW-1185">Reference proteome</keyword>
<keyword evidence="4" id="KW-1133">Transmembrane helix</keyword>
<dbReference type="PRINTS" id="PR01415">
    <property type="entry name" value="ANKYRIN"/>
</dbReference>
<evidence type="ECO:0000256" key="1">
    <source>
        <dbReference type="ARBA" id="ARBA00022737"/>
    </source>
</evidence>
<evidence type="ECO:0000256" key="3">
    <source>
        <dbReference type="PROSITE-ProRule" id="PRU00023"/>
    </source>
</evidence>
<evidence type="ECO:0000313" key="5">
    <source>
        <dbReference type="EMBL" id="USP74031.1"/>
    </source>
</evidence>
<evidence type="ECO:0000256" key="2">
    <source>
        <dbReference type="ARBA" id="ARBA00023043"/>
    </source>
</evidence>
<dbReference type="Pfam" id="PF12796">
    <property type="entry name" value="Ank_2"/>
    <property type="match status" value="2"/>
</dbReference>
<dbReference type="Proteomes" id="UP001056012">
    <property type="component" value="Chromosome 1"/>
</dbReference>
<dbReference type="InterPro" id="IPR002110">
    <property type="entry name" value="Ankyrin_rpt"/>
</dbReference>
<feature type="repeat" description="ANK" evidence="3">
    <location>
        <begin position="122"/>
        <end position="154"/>
    </location>
</feature>
<keyword evidence="1" id="KW-0677">Repeat</keyword>
<dbReference type="VEuPathDB" id="FungiDB:yc1106_01305"/>
<sequence>METNLQSDLLEAVKAANLQTIEDIFSSRLPPLQESQNWSTLLSLRPLEVACEEGHVGIVEFLLKQGNPENYSKDPNRTTLLHRAVKRKRKSHLETVEVLLKFATGDGGNTTVKTYVNIQDEDEKTALHHAAERDYQPMVKLLLQAKADMNIQDKDSKTALHHAAERDLRSIARLLIQENVEVNTQDKYGKTALHHAAERGYSSMVGLLQEYVKVNIQDRYGKTALHYAAERDYRSIVGSLLEAGADVTIPDNDHLCAAQAACVASKYETMRTLFEKNKARLNAKMEGGAAEGYTCLQLLTNRDSGTAVKYLLGLMGIAETNNMNDRSRAWRLACGAEGDSKSDLCDWSYHKARQSYTAIQRFPINLEAAIALIAHEFGSRHGRLPFSWDESLLKTGITCYSFRLNHFRGIYALLGELLDKKSIEIQDVKQFINGFENEQYIVDPEDPSPAFLKLPEPFCTVPYGSSSKYFTIAMPYFKVMSLESMRKSRKCMDNGYPLSSISKLISLRYRFCPSYSLESLKAPYMPLTLDEYCCPALPISMLNRRNDDQVLIKATKSKSYSGDLVTVCQLWTLQFEKGLIVAHERDDISSDLDSDQQFPTWGYDCTTGNIKRCIGVMLSHFIDSLDRSSANATGSRTRILNTFEHFIARIAQEVDEYSRRKNLKRFNFDTERQFLHDIDDIRGELRMIMRVILQQEEVWKTFASNAWPEYWKNGLEGCMVVQNNEKKSSDEWHLILRPQSQFNRFRSRIAQLDEDAARIEKSIVAKLDLKQKHASLQEAHATAVMSAAVLGFTVITIIFTPLSFVTSLFALAIDRFQKNQVDFFVPGRENEADFTNRTRVYTTNYIGKWAGKFLISILMNSA</sequence>
<dbReference type="PANTHER" id="PTHR24161:SF119">
    <property type="entry name" value="ANKYRIN REPEAT DOMAIN 44"/>
    <property type="match status" value="1"/>
</dbReference>
<dbReference type="PROSITE" id="PS50088">
    <property type="entry name" value="ANK_REPEAT"/>
    <property type="match status" value="3"/>
</dbReference>
<evidence type="ECO:0000313" key="6">
    <source>
        <dbReference type="Proteomes" id="UP001056012"/>
    </source>
</evidence>
<dbReference type="EMBL" id="CP089274">
    <property type="protein sequence ID" value="USP74031.1"/>
    <property type="molecule type" value="Genomic_DNA"/>
</dbReference>
<dbReference type="SUPFAM" id="SSF48403">
    <property type="entry name" value="Ankyrin repeat"/>
    <property type="match status" value="1"/>
</dbReference>
<reference evidence="5" key="1">
    <citation type="submission" date="2021-12" db="EMBL/GenBank/DDBJ databases">
        <title>Curvularia clavata genome.</title>
        <authorList>
            <person name="Cao Y."/>
        </authorList>
    </citation>
    <scope>NUCLEOTIDE SEQUENCE</scope>
    <source>
        <strain evidence="5">Yc1106</strain>
    </source>
</reference>
<dbReference type="SMART" id="SM00248">
    <property type="entry name" value="ANK"/>
    <property type="match status" value="7"/>
</dbReference>
<feature type="repeat" description="ANK" evidence="3">
    <location>
        <begin position="155"/>
        <end position="187"/>
    </location>
</feature>
<protein>
    <submittedName>
        <fullName evidence="5">Uncharacterized protein</fullName>
    </submittedName>
</protein>
<proteinExistence type="predicted"/>
<feature type="repeat" description="ANK" evidence="3">
    <location>
        <begin position="220"/>
        <end position="252"/>
    </location>
</feature>
<keyword evidence="4" id="KW-0812">Transmembrane</keyword>
<name>A0A9Q9DQ61_CURCL</name>
<dbReference type="Gene3D" id="1.25.40.20">
    <property type="entry name" value="Ankyrin repeat-containing domain"/>
    <property type="match status" value="3"/>
</dbReference>
<dbReference type="AlphaFoldDB" id="A0A9Q9DQ61"/>